<comment type="caution">
    <text evidence="1">The sequence shown here is derived from an EMBL/GenBank/DDBJ whole genome shotgun (WGS) entry which is preliminary data.</text>
</comment>
<evidence type="ECO:0000313" key="2">
    <source>
        <dbReference type="Proteomes" id="UP001209916"/>
    </source>
</evidence>
<dbReference type="EMBL" id="JAPKNA010000001">
    <property type="protein sequence ID" value="MCX5463146.1"/>
    <property type="molecule type" value="Genomic_DNA"/>
</dbReference>
<reference evidence="1 2" key="1">
    <citation type="submission" date="2022-11" db="EMBL/GenBank/DDBJ databases">
        <title>Biodiversity and phylogenetic relationships of bacteria.</title>
        <authorList>
            <person name="Machado R.A.R."/>
            <person name="Bhat A."/>
            <person name="Loulou A."/>
            <person name="Kallel S."/>
        </authorList>
    </citation>
    <scope>NUCLEOTIDE SEQUENCE [LARGE SCALE GENOMIC DNA]</scope>
    <source>
        <strain evidence="1 2">DSM 13975</strain>
    </source>
</reference>
<dbReference type="Gene3D" id="3.40.50.300">
    <property type="entry name" value="P-loop containing nucleotide triphosphate hydrolases"/>
    <property type="match status" value="1"/>
</dbReference>
<dbReference type="RefSeq" id="WP_266120105.1">
    <property type="nucleotide sequence ID" value="NZ_JAPKNA010000001.1"/>
</dbReference>
<evidence type="ECO:0008006" key="3">
    <source>
        <dbReference type="Google" id="ProtNLM"/>
    </source>
</evidence>
<name>A0ABT3VI22_9BURK</name>
<proteinExistence type="predicted"/>
<keyword evidence="2" id="KW-1185">Reference proteome</keyword>
<evidence type="ECO:0000313" key="1">
    <source>
        <dbReference type="EMBL" id="MCX5463146.1"/>
    </source>
</evidence>
<sequence>MKNMLDYVVIDGQRASIGENARLFPGYFEIDSMSLMLGKNGAGKTRLLQMLAEVLTVGAPLGDQGHWQVHERCNLKVEGVSIHGDTKTPPPGLGVVYFTPLPYQRAMASHKRFVNASRLQPSQIKGSMLRNFANVAQSLGVSTELTASLSYNPSIFERLILPTLLEVPGHILDPDLNKEMKRYAVARANGPSSEMVQMAQPFALKLRGWMESELDYRQGELYRIAAFATLENFTTELKDRLRATTSILSTLGLVRFEDSELEAHFDQHTAKRFKNSLFSALSIASNSDLQPIQHSNIRVGMQFIVDRVERLQDVEDSRSAFQLSWANLSSGLLSLVDQFARLEVALARLSKRSVNSVLVLIDEGDAYLHLDWQRQYVEKLDQFLAAVKIRYGFKAIQAIIATHSPIISGDFPSPLIQRLGDEMTQGVKTFGSSLDALVLDTFGTPSIGSKAAHQVQRLRKTVLTNSLTVTDRILIDEIGDERLKKAVLARPRDGK</sequence>
<gene>
    <name evidence="1" type="ORF">OSH09_03055</name>
</gene>
<dbReference type="Proteomes" id="UP001209916">
    <property type="component" value="Unassembled WGS sequence"/>
</dbReference>
<organism evidence="1 2">
    <name type="scientific">Alcaligenes parafaecalis</name>
    <dbReference type="NCBI Taxonomy" id="171260"/>
    <lineage>
        <taxon>Bacteria</taxon>
        <taxon>Pseudomonadati</taxon>
        <taxon>Pseudomonadota</taxon>
        <taxon>Betaproteobacteria</taxon>
        <taxon>Burkholderiales</taxon>
        <taxon>Alcaligenaceae</taxon>
        <taxon>Alcaligenes</taxon>
    </lineage>
</organism>
<protein>
    <recommendedName>
        <fullName evidence="3">ATP-binding protein</fullName>
    </recommendedName>
</protein>
<dbReference type="SUPFAM" id="SSF52540">
    <property type="entry name" value="P-loop containing nucleoside triphosphate hydrolases"/>
    <property type="match status" value="1"/>
</dbReference>
<dbReference type="InterPro" id="IPR027417">
    <property type="entry name" value="P-loop_NTPase"/>
</dbReference>
<accession>A0ABT3VI22</accession>